<dbReference type="Pfam" id="PF12697">
    <property type="entry name" value="Abhydrolase_6"/>
    <property type="match status" value="1"/>
</dbReference>
<reference evidence="5" key="3">
    <citation type="journal article" date="2019" name="Int. J. Syst. Evol. Microbiol.">
        <title>The Global Catalogue of Microorganisms (GCM) 10K type strain sequencing project: providing services to taxonomists for standard genome sequencing and annotation.</title>
        <authorList>
            <consortium name="The Broad Institute Genomics Platform"/>
            <consortium name="The Broad Institute Genome Sequencing Center for Infectious Disease"/>
            <person name="Wu L."/>
            <person name="Ma J."/>
        </authorList>
    </citation>
    <scope>NUCLEOTIDE SEQUENCE [LARGE SCALE GENOMIC DNA]</scope>
    <source>
        <strain evidence="5">CCM 7403</strain>
    </source>
</reference>
<proteinExistence type="predicted"/>
<organism evidence="3 4">
    <name type="scientific">Nocardioides daphniae</name>
    <dbReference type="NCBI Taxonomy" id="402297"/>
    <lineage>
        <taxon>Bacteria</taxon>
        <taxon>Bacillati</taxon>
        <taxon>Actinomycetota</taxon>
        <taxon>Actinomycetes</taxon>
        <taxon>Propionibacteriales</taxon>
        <taxon>Nocardioidaceae</taxon>
        <taxon>Nocardioides</taxon>
    </lineage>
</organism>
<dbReference type="InterPro" id="IPR000073">
    <property type="entry name" value="AB_hydrolase_1"/>
</dbReference>
<dbReference type="PANTHER" id="PTHR37017:SF11">
    <property type="entry name" value="ESTERASE_LIPASE_THIOESTERASE DOMAIN-CONTAINING PROTEIN"/>
    <property type="match status" value="1"/>
</dbReference>
<sequence length="227" mass="24188">MDIVLVPGLWLDASAWDAVTAQLTTRGHQVSALTLPGQGDDHPDATLDDQVDAVVAAVESAEAPPLVVGHSAASTLAWLAADRRPDQVAAVALVGGFPATDGTTYADFFPAKRGKVAFPGWEPFEGPDTVDLDAQARARIASGMHPVPHAVTSAEVRYRDERRHGVPLTLVCPEYTPDQARSWVEAGEVPEAAAAQRLDYVDIDSGHWPMYSAPQVLADLVDGLTHR</sequence>
<evidence type="ECO:0000313" key="2">
    <source>
        <dbReference type="EMBL" id="GGD20974.1"/>
    </source>
</evidence>
<feature type="domain" description="AB hydrolase-1" evidence="1">
    <location>
        <begin position="3"/>
        <end position="219"/>
    </location>
</feature>
<protein>
    <submittedName>
        <fullName evidence="3">Alpha/beta hydrolase</fullName>
    </submittedName>
    <submittedName>
        <fullName evidence="2">Esterase</fullName>
    </submittedName>
</protein>
<evidence type="ECO:0000313" key="5">
    <source>
        <dbReference type="Proteomes" id="UP000630594"/>
    </source>
</evidence>
<dbReference type="InterPro" id="IPR029058">
    <property type="entry name" value="AB_hydrolase_fold"/>
</dbReference>
<dbReference type="SUPFAM" id="SSF53474">
    <property type="entry name" value="alpha/beta-Hydrolases"/>
    <property type="match status" value="1"/>
</dbReference>
<dbReference type="AlphaFoldDB" id="A0A4P7UE90"/>
<keyword evidence="5" id="KW-1185">Reference proteome</keyword>
<dbReference type="GO" id="GO:0016787">
    <property type="term" value="F:hydrolase activity"/>
    <property type="evidence" value="ECO:0007669"/>
    <property type="project" value="UniProtKB-KW"/>
</dbReference>
<dbReference type="EMBL" id="BMCK01000003">
    <property type="protein sequence ID" value="GGD20974.1"/>
    <property type="molecule type" value="Genomic_DNA"/>
</dbReference>
<dbReference type="PANTHER" id="PTHR37017">
    <property type="entry name" value="AB HYDROLASE-1 DOMAIN-CONTAINING PROTEIN-RELATED"/>
    <property type="match status" value="1"/>
</dbReference>
<reference evidence="3 4" key="1">
    <citation type="journal article" date="2008" name="Int. J. Syst. Evol. Microbiol.">
        <title>Nocardioides daphniae sp. nov., isolated from Daphnia cucullata (Crustacea: Cladocera).</title>
        <authorList>
            <person name="Toth E.M."/>
            <person name="Keki Z."/>
            <person name="Homonnay Z.G."/>
            <person name="Borsodi A.K."/>
            <person name="Marialigeti K."/>
            <person name="Schumann P."/>
        </authorList>
    </citation>
    <scope>NUCLEOTIDE SEQUENCE [LARGE SCALE GENOMIC DNA]</scope>
    <source>
        <strain evidence="3 4">JCM 16608</strain>
    </source>
</reference>
<dbReference type="RefSeq" id="WP_135833242.1">
    <property type="nucleotide sequence ID" value="NZ_BMCK01000003.1"/>
</dbReference>
<evidence type="ECO:0000259" key="1">
    <source>
        <dbReference type="Pfam" id="PF12697"/>
    </source>
</evidence>
<name>A0A4P7UE90_9ACTN</name>
<evidence type="ECO:0000313" key="3">
    <source>
        <dbReference type="EMBL" id="QCC78204.1"/>
    </source>
</evidence>
<reference evidence="2" key="2">
    <citation type="journal article" date="2014" name="Int. J. Syst. Evol. Microbiol.">
        <title>Complete genome of a new Firmicutes species belonging to the dominant human colonic microbiota ('Ruminococcus bicirculans') reveals two chromosomes and a selective capacity to utilize plant glucans.</title>
        <authorList>
            <consortium name="NISC Comparative Sequencing Program"/>
            <person name="Wegmann U."/>
            <person name="Louis P."/>
            <person name="Goesmann A."/>
            <person name="Henrissat B."/>
            <person name="Duncan S.H."/>
            <person name="Flint H.J."/>
        </authorList>
    </citation>
    <scope>NUCLEOTIDE SEQUENCE</scope>
    <source>
        <strain evidence="2">CCM 7403</strain>
    </source>
</reference>
<dbReference type="Proteomes" id="UP000297025">
    <property type="component" value="Chromosome"/>
</dbReference>
<accession>A0A4P7UE90</accession>
<dbReference type="OrthoDB" id="9773549at2"/>
<dbReference type="KEGG" id="ndp:E2C04_15220"/>
<reference evidence="3" key="4">
    <citation type="submission" date="2019-03" db="EMBL/GenBank/DDBJ databases">
        <authorList>
            <person name="Huang Y."/>
        </authorList>
    </citation>
    <scope>NUCLEOTIDE SEQUENCE</scope>
    <source>
        <strain evidence="3">JCM 16608</strain>
    </source>
</reference>
<gene>
    <name evidence="3" type="ORF">E2C04_15220</name>
    <name evidence="2" type="ORF">GCM10007231_20170</name>
</gene>
<keyword evidence="3" id="KW-0378">Hydrolase</keyword>
<evidence type="ECO:0000313" key="4">
    <source>
        <dbReference type="Proteomes" id="UP000297025"/>
    </source>
</evidence>
<dbReference type="EMBL" id="CP038462">
    <property type="protein sequence ID" value="QCC78204.1"/>
    <property type="molecule type" value="Genomic_DNA"/>
</dbReference>
<dbReference type="Gene3D" id="3.40.50.1820">
    <property type="entry name" value="alpha/beta hydrolase"/>
    <property type="match status" value="1"/>
</dbReference>
<dbReference type="InterPro" id="IPR052897">
    <property type="entry name" value="Sec-Metab_Biosynth_Hydrolase"/>
</dbReference>
<reference evidence="2" key="5">
    <citation type="submission" date="2024-05" db="EMBL/GenBank/DDBJ databases">
        <authorList>
            <person name="Sun Q."/>
            <person name="Sedlacek I."/>
        </authorList>
    </citation>
    <scope>NUCLEOTIDE SEQUENCE</scope>
    <source>
        <strain evidence="2">CCM 7403</strain>
    </source>
</reference>
<dbReference type="Proteomes" id="UP000630594">
    <property type="component" value="Unassembled WGS sequence"/>
</dbReference>